<dbReference type="InterPro" id="IPR050249">
    <property type="entry name" value="Pseudomonas-type_ThrB"/>
</dbReference>
<organism evidence="2 3">
    <name type="scientific">Mucilaginibacter lappiensis</name>
    <dbReference type="NCBI Taxonomy" id="354630"/>
    <lineage>
        <taxon>Bacteria</taxon>
        <taxon>Pseudomonadati</taxon>
        <taxon>Bacteroidota</taxon>
        <taxon>Sphingobacteriia</taxon>
        <taxon>Sphingobacteriales</taxon>
        <taxon>Sphingobacteriaceae</taxon>
        <taxon>Mucilaginibacter</taxon>
    </lineage>
</organism>
<dbReference type="Pfam" id="PF01636">
    <property type="entry name" value="APH"/>
    <property type="match status" value="1"/>
</dbReference>
<dbReference type="RefSeq" id="WP_183585766.1">
    <property type="nucleotide sequence ID" value="NZ_JACHCA010000002.1"/>
</dbReference>
<proteinExistence type="predicted"/>
<comment type="caution">
    <text evidence="2">The sequence shown here is derived from an EMBL/GenBank/DDBJ whole genome shotgun (WGS) entry which is preliminary data.</text>
</comment>
<evidence type="ECO:0000313" key="3">
    <source>
        <dbReference type="Proteomes" id="UP000548326"/>
    </source>
</evidence>
<dbReference type="PANTHER" id="PTHR21064">
    <property type="entry name" value="AMINOGLYCOSIDE PHOSPHOTRANSFERASE DOMAIN-CONTAINING PROTEIN-RELATED"/>
    <property type="match status" value="1"/>
</dbReference>
<dbReference type="InterPro" id="IPR002575">
    <property type="entry name" value="Aminoglycoside_PTrfase"/>
</dbReference>
<dbReference type="InterPro" id="IPR011009">
    <property type="entry name" value="Kinase-like_dom_sf"/>
</dbReference>
<evidence type="ECO:0000313" key="2">
    <source>
        <dbReference type="EMBL" id="MBB6126666.1"/>
    </source>
</evidence>
<reference evidence="2 3" key="1">
    <citation type="submission" date="2020-08" db="EMBL/GenBank/DDBJ databases">
        <title>Genomic Encyclopedia of Type Strains, Phase IV (KMG-V): Genome sequencing to study the core and pangenomes of soil and plant-associated prokaryotes.</title>
        <authorList>
            <person name="Whitman W."/>
        </authorList>
    </citation>
    <scope>NUCLEOTIDE SEQUENCE [LARGE SCALE GENOMIC DNA]</scope>
    <source>
        <strain evidence="2 3">MP601</strain>
    </source>
</reference>
<sequence>MTNSDLYDIINKFNIQGKIGGVKIYGSGHINDTYLLKNNDSSLPDYLLQKINNHVFKDVDGLMLNIDLVLRHLKQKAQNTAGMNAELNVLTLVKCKDGRLSLVDDNGGHWRAFHFMKDTLSYDQVITENQALQGGLAFGSFMSALADLDPALLVQTIPDFLNIEKRLKDLNIAVHADSVGRLSSVRDELSFLLERSSKMMNILQLGNTGILPLRITHNDTKFNNVLLGKDDRFQCVIDLDTVMPGYAAYDFGDAIRTIINQGSEDEKDLSKIRLNLPLFTAFTRGFLSETSSILTEQEVQTLVEGVLLLPYMQAVRFLTDYLNGDVYYKINAEGHNLQRTRAQIQLVRLLEEHAEELYNIIQKEWINIKNESSVIKIV</sequence>
<dbReference type="Gene3D" id="3.90.1200.10">
    <property type="match status" value="1"/>
</dbReference>
<feature type="domain" description="Aminoglycoside phosphotransferase" evidence="1">
    <location>
        <begin position="23"/>
        <end position="258"/>
    </location>
</feature>
<dbReference type="SUPFAM" id="SSF56112">
    <property type="entry name" value="Protein kinase-like (PK-like)"/>
    <property type="match status" value="1"/>
</dbReference>
<name>A0A841JAP5_9SPHI</name>
<protein>
    <recommendedName>
        <fullName evidence="1">Aminoglycoside phosphotransferase domain-containing protein</fullName>
    </recommendedName>
</protein>
<dbReference type="AlphaFoldDB" id="A0A841JAP5"/>
<dbReference type="EMBL" id="JACHCA010000002">
    <property type="protein sequence ID" value="MBB6126666.1"/>
    <property type="molecule type" value="Genomic_DNA"/>
</dbReference>
<gene>
    <name evidence="2" type="ORF">HDF22_000771</name>
</gene>
<evidence type="ECO:0000259" key="1">
    <source>
        <dbReference type="Pfam" id="PF01636"/>
    </source>
</evidence>
<accession>A0A841JAP5</accession>
<dbReference type="PANTHER" id="PTHR21064:SF5">
    <property type="entry name" value="SLR1880 PROTEIN"/>
    <property type="match status" value="1"/>
</dbReference>
<dbReference type="Proteomes" id="UP000548326">
    <property type="component" value="Unassembled WGS sequence"/>
</dbReference>